<dbReference type="SMART" id="SM00320">
    <property type="entry name" value="WD40"/>
    <property type="match status" value="7"/>
</dbReference>
<dbReference type="Gene3D" id="2.130.10.10">
    <property type="entry name" value="YVTN repeat-like/Quinoprotein amine dehydrogenase"/>
    <property type="match status" value="2"/>
</dbReference>
<dbReference type="PANTHER" id="PTHR19846:SF0">
    <property type="entry name" value="PRE-MRNA PROCESSING FACTOR 4"/>
    <property type="match status" value="1"/>
</dbReference>
<evidence type="ECO:0000256" key="3">
    <source>
        <dbReference type="PROSITE-ProRule" id="PRU00221"/>
    </source>
</evidence>
<dbReference type="SUPFAM" id="SSF50978">
    <property type="entry name" value="WD40 repeat-like"/>
    <property type="match status" value="1"/>
</dbReference>
<feature type="repeat" description="WD" evidence="3">
    <location>
        <begin position="283"/>
        <end position="324"/>
    </location>
</feature>
<keyword evidence="7" id="KW-1185">Reference proteome</keyword>
<evidence type="ECO:0000313" key="7">
    <source>
        <dbReference type="Proteomes" id="UP000196158"/>
    </source>
</evidence>
<dbReference type="PROSITE" id="PS50294">
    <property type="entry name" value="WD_REPEATS_REGION"/>
    <property type="match status" value="4"/>
</dbReference>
<proteinExistence type="predicted"/>
<dbReference type="PROSITE" id="PS00678">
    <property type="entry name" value="WD_REPEATS_1"/>
    <property type="match status" value="3"/>
</dbReference>
<sequence length="487" mass="54542">MVKEEILLESLPVDNNHKKDDSTDETVQETLNKLEEKKQNYLKIAPEKDSDVIRILELIEEPIILRGETVEDRRKRLATILFVNKDSLKKYYNSELYSKYTSGNSATNESDILLDEGGEDESGDDESDEGEFYTPASNQLRAVRRFLVKDSIARARKRIKHERRTVSLALQSNIIKNRRERAEVIQKYELEGSQVISKRPISRVSISPESMYFAAGSWGGDISIHHVSALEKVVNIEEDSRGKIGGLDWNSKGNLLVSGSEDSVIKLHDFDQSNGDLNEVATLKGHEGRVSHVKFHPTDNYVASASFDNTWRLWDVQTGTELLLQEGHNKEVYSIDIQSDGSLLCSGGLDNIGLVWDIRAGKSIMELKGHTKPVYAVKWCPNAYQVATGGGDGLINIWDIRKTNKASEILSHKNIVTDISVSYGDVPILISSGYDKAINIYSVDNWVKIKTLVGHADKVLTANISRDGDCIISGGWDRSVKLWENHA</sequence>
<gene>
    <name evidence="6" type="ORF">KASA_0O04246G</name>
</gene>
<dbReference type="GO" id="GO:0046540">
    <property type="term" value="C:U4/U6 x U5 tri-snRNP complex"/>
    <property type="evidence" value="ECO:0007669"/>
    <property type="project" value="TreeGrafter"/>
</dbReference>
<dbReference type="PRINTS" id="PR00320">
    <property type="entry name" value="GPROTEINBRPT"/>
</dbReference>
<dbReference type="InterPro" id="IPR020472">
    <property type="entry name" value="WD40_PAC1"/>
</dbReference>
<dbReference type="GO" id="GO:0000398">
    <property type="term" value="P:mRNA splicing, via spliceosome"/>
    <property type="evidence" value="ECO:0007669"/>
    <property type="project" value="TreeGrafter"/>
</dbReference>
<feature type="domain" description="Pre-mRNA processing factor 4 (PRP4)-like" evidence="5">
    <location>
        <begin position="47"/>
        <end position="98"/>
    </location>
</feature>
<keyword evidence="1 3" id="KW-0853">WD repeat</keyword>
<keyword evidence="2" id="KW-0677">Repeat</keyword>
<feature type="region of interest" description="Disordered" evidence="4">
    <location>
        <begin position="107"/>
        <end position="134"/>
    </location>
</feature>
<evidence type="ECO:0000256" key="2">
    <source>
        <dbReference type="ARBA" id="ARBA00022737"/>
    </source>
</evidence>
<protein>
    <submittedName>
        <fullName evidence="6">Similar to Saccharomyces cerevisiae YPR178W PRP4 Splicing factor, component of the U4/U6-U5 snRNP complex</fullName>
    </submittedName>
</protein>
<evidence type="ECO:0000313" key="6">
    <source>
        <dbReference type="EMBL" id="SMN19832.1"/>
    </source>
</evidence>
<organism evidence="6 7">
    <name type="scientific">Maudiozyma saulgeensis</name>
    <dbReference type="NCBI Taxonomy" id="1789683"/>
    <lineage>
        <taxon>Eukaryota</taxon>
        <taxon>Fungi</taxon>
        <taxon>Dikarya</taxon>
        <taxon>Ascomycota</taxon>
        <taxon>Saccharomycotina</taxon>
        <taxon>Saccharomycetes</taxon>
        <taxon>Saccharomycetales</taxon>
        <taxon>Saccharomycetaceae</taxon>
        <taxon>Maudiozyma</taxon>
    </lineage>
</organism>
<name>A0A1X7R2D4_9SACH</name>
<dbReference type="EMBL" id="FXLY01000004">
    <property type="protein sequence ID" value="SMN19832.1"/>
    <property type="molecule type" value="Genomic_DNA"/>
</dbReference>
<dbReference type="SMART" id="SM00500">
    <property type="entry name" value="SFM"/>
    <property type="match status" value="1"/>
</dbReference>
<dbReference type="AlphaFoldDB" id="A0A1X7R2D4"/>
<feature type="compositionally biased region" description="Acidic residues" evidence="4">
    <location>
        <begin position="112"/>
        <end position="131"/>
    </location>
</feature>
<feature type="repeat" description="WD" evidence="3">
    <location>
        <begin position="452"/>
        <end position="487"/>
    </location>
</feature>
<evidence type="ECO:0000259" key="5">
    <source>
        <dbReference type="SMART" id="SM00500"/>
    </source>
</evidence>
<dbReference type="InterPro" id="IPR014906">
    <property type="entry name" value="PRP4-like"/>
</dbReference>
<accession>A0A1X7R2D4</accession>
<dbReference type="Proteomes" id="UP000196158">
    <property type="component" value="Unassembled WGS sequence"/>
</dbReference>
<dbReference type="CDD" id="cd00200">
    <property type="entry name" value="WD40"/>
    <property type="match status" value="1"/>
</dbReference>
<dbReference type="InterPro" id="IPR001680">
    <property type="entry name" value="WD40_rpt"/>
</dbReference>
<dbReference type="InterPro" id="IPR019775">
    <property type="entry name" value="WD40_repeat_CS"/>
</dbReference>
<dbReference type="PANTHER" id="PTHR19846">
    <property type="entry name" value="WD40 REPEAT PROTEIN"/>
    <property type="match status" value="1"/>
</dbReference>
<dbReference type="InterPro" id="IPR036322">
    <property type="entry name" value="WD40_repeat_dom_sf"/>
</dbReference>
<dbReference type="SUPFAM" id="SSF158230">
    <property type="entry name" value="PRP4-like"/>
    <property type="match status" value="1"/>
</dbReference>
<dbReference type="InterPro" id="IPR036285">
    <property type="entry name" value="PRP4-like_sf"/>
</dbReference>
<dbReference type="GO" id="GO:0017070">
    <property type="term" value="F:U6 snRNA binding"/>
    <property type="evidence" value="ECO:0007669"/>
    <property type="project" value="TreeGrafter"/>
</dbReference>
<dbReference type="Gene3D" id="4.10.280.110">
    <property type="entry name" value="Pre-mRNA processing factor 4 domain"/>
    <property type="match status" value="1"/>
</dbReference>
<dbReference type="STRING" id="1789683.A0A1X7R2D4"/>
<dbReference type="GO" id="GO:0030621">
    <property type="term" value="F:U4 snRNA binding"/>
    <property type="evidence" value="ECO:0007669"/>
    <property type="project" value="TreeGrafter"/>
</dbReference>
<feature type="repeat" description="WD" evidence="3">
    <location>
        <begin position="325"/>
        <end position="366"/>
    </location>
</feature>
<reference evidence="6 7" key="1">
    <citation type="submission" date="2017-04" db="EMBL/GenBank/DDBJ databases">
        <authorList>
            <person name="Afonso C.L."/>
            <person name="Miller P.J."/>
            <person name="Scott M.A."/>
            <person name="Spackman E."/>
            <person name="Goraichik I."/>
            <person name="Dimitrov K.M."/>
            <person name="Suarez D.L."/>
            <person name="Swayne D.E."/>
        </authorList>
    </citation>
    <scope>NUCLEOTIDE SEQUENCE [LARGE SCALE GENOMIC DNA]</scope>
</reference>
<evidence type="ECO:0000256" key="4">
    <source>
        <dbReference type="SAM" id="MobiDB-lite"/>
    </source>
</evidence>
<dbReference type="PROSITE" id="PS50082">
    <property type="entry name" value="WD_REPEATS_2"/>
    <property type="match status" value="4"/>
</dbReference>
<dbReference type="OrthoDB" id="540662at2759"/>
<evidence type="ECO:0000256" key="1">
    <source>
        <dbReference type="ARBA" id="ARBA00022574"/>
    </source>
</evidence>
<dbReference type="Pfam" id="PF00400">
    <property type="entry name" value="WD40"/>
    <property type="match status" value="5"/>
</dbReference>
<dbReference type="InterPro" id="IPR015943">
    <property type="entry name" value="WD40/YVTN_repeat-like_dom_sf"/>
</dbReference>
<feature type="repeat" description="WD" evidence="3">
    <location>
        <begin position="367"/>
        <end position="408"/>
    </location>
</feature>